<proteinExistence type="predicted"/>
<accession>A0A401TMK5</accession>
<reference evidence="2 3" key="1">
    <citation type="journal article" date="2018" name="Nat. Ecol. Evol.">
        <title>Shark genomes provide insights into elasmobranch evolution and the origin of vertebrates.</title>
        <authorList>
            <person name="Hara Y"/>
            <person name="Yamaguchi K"/>
            <person name="Onimaru K"/>
            <person name="Kadota M"/>
            <person name="Koyanagi M"/>
            <person name="Keeley SD"/>
            <person name="Tatsumi K"/>
            <person name="Tanaka K"/>
            <person name="Motone F"/>
            <person name="Kageyama Y"/>
            <person name="Nozu R"/>
            <person name="Adachi N"/>
            <person name="Nishimura O"/>
            <person name="Nakagawa R"/>
            <person name="Tanegashima C"/>
            <person name="Kiyatake I"/>
            <person name="Matsumoto R"/>
            <person name="Murakumo K"/>
            <person name="Nishida K"/>
            <person name="Terakita A"/>
            <person name="Kuratani S"/>
            <person name="Sato K"/>
            <person name="Hyodo S Kuraku.S."/>
        </authorList>
    </citation>
    <scope>NUCLEOTIDE SEQUENCE [LARGE SCALE GENOMIC DNA]</scope>
</reference>
<feature type="region of interest" description="Disordered" evidence="1">
    <location>
        <begin position="104"/>
        <end position="153"/>
    </location>
</feature>
<organism evidence="2 3">
    <name type="scientific">Chiloscyllium punctatum</name>
    <name type="common">Brownbanded bambooshark</name>
    <name type="synonym">Hemiscyllium punctatum</name>
    <dbReference type="NCBI Taxonomy" id="137246"/>
    <lineage>
        <taxon>Eukaryota</taxon>
        <taxon>Metazoa</taxon>
        <taxon>Chordata</taxon>
        <taxon>Craniata</taxon>
        <taxon>Vertebrata</taxon>
        <taxon>Chondrichthyes</taxon>
        <taxon>Elasmobranchii</taxon>
        <taxon>Galeomorphii</taxon>
        <taxon>Galeoidea</taxon>
        <taxon>Orectolobiformes</taxon>
        <taxon>Hemiscylliidae</taxon>
        <taxon>Chiloscyllium</taxon>
    </lineage>
</organism>
<evidence type="ECO:0000313" key="3">
    <source>
        <dbReference type="Proteomes" id="UP000287033"/>
    </source>
</evidence>
<comment type="caution">
    <text evidence="2">The sequence shown here is derived from an EMBL/GenBank/DDBJ whole genome shotgun (WGS) entry which is preliminary data.</text>
</comment>
<feature type="compositionally biased region" description="Basic residues" evidence="1">
    <location>
        <begin position="112"/>
        <end position="138"/>
    </location>
</feature>
<dbReference type="Proteomes" id="UP000287033">
    <property type="component" value="Unassembled WGS sequence"/>
</dbReference>
<sequence length="153" mass="16998">MGGDTERELGFADLGEVGVGEVFLAEMQMLGTGDNSRAPVVVDHELCGRALRHGQRVGDDLQRRGIVEVLGAQLDGADAELGQSLDPVDAVDDGIERIRIRHARTGSQRQGWRGRRSRGLPSARLHRRCGRPRRRGGRHWPSQPGRRPLRRRC</sequence>
<name>A0A401TMK5_CHIPU</name>
<evidence type="ECO:0000256" key="1">
    <source>
        <dbReference type="SAM" id="MobiDB-lite"/>
    </source>
</evidence>
<dbReference type="EMBL" id="BEZZ01118586">
    <property type="protein sequence ID" value="GCC43866.1"/>
    <property type="molecule type" value="Genomic_DNA"/>
</dbReference>
<keyword evidence="3" id="KW-1185">Reference proteome</keyword>
<protein>
    <submittedName>
        <fullName evidence="2">Uncharacterized protein</fullName>
    </submittedName>
</protein>
<dbReference type="AlphaFoldDB" id="A0A401TMK5"/>
<evidence type="ECO:0000313" key="2">
    <source>
        <dbReference type="EMBL" id="GCC43866.1"/>
    </source>
</evidence>
<gene>
    <name evidence="2" type="ORF">chiPu_0027954</name>
</gene>